<feature type="compositionally biased region" description="Low complexity" evidence="10">
    <location>
        <begin position="361"/>
        <end position="374"/>
    </location>
</feature>
<dbReference type="InterPro" id="IPR003439">
    <property type="entry name" value="ABC_transporter-like_ATP-bd"/>
</dbReference>
<keyword evidence="8 11" id="KW-1133">Transmembrane helix</keyword>
<dbReference type="PROSITE" id="PS00211">
    <property type="entry name" value="ABC_TRANSPORTER_1"/>
    <property type="match status" value="1"/>
</dbReference>
<evidence type="ECO:0000256" key="2">
    <source>
        <dbReference type="ARBA" id="ARBA00006012"/>
    </source>
</evidence>
<evidence type="ECO:0000313" key="13">
    <source>
        <dbReference type="EMBL" id="KAK9826588.1"/>
    </source>
</evidence>
<keyword evidence="5" id="KW-0677">Repeat</keyword>
<dbReference type="EMBL" id="JALJOS010000020">
    <property type="protein sequence ID" value="KAK9826588.1"/>
    <property type="molecule type" value="Genomic_DNA"/>
</dbReference>
<evidence type="ECO:0000256" key="9">
    <source>
        <dbReference type="ARBA" id="ARBA00023136"/>
    </source>
</evidence>
<evidence type="ECO:0000313" key="14">
    <source>
        <dbReference type="Proteomes" id="UP001438707"/>
    </source>
</evidence>
<dbReference type="InterPro" id="IPR013581">
    <property type="entry name" value="PDR_assoc"/>
</dbReference>
<feature type="transmembrane region" description="Helical" evidence="11">
    <location>
        <begin position="686"/>
        <end position="711"/>
    </location>
</feature>
<feature type="compositionally biased region" description="Basic and acidic residues" evidence="10">
    <location>
        <begin position="346"/>
        <end position="358"/>
    </location>
</feature>
<comment type="caution">
    <text evidence="13">The sequence shown here is derived from an EMBL/GenBank/DDBJ whole genome shotgun (WGS) entry which is preliminary data.</text>
</comment>
<dbReference type="CDD" id="cd03232">
    <property type="entry name" value="ABCG_PDR_domain2"/>
    <property type="match status" value="1"/>
</dbReference>
<feature type="transmembrane region" description="Helical" evidence="11">
    <location>
        <begin position="751"/>
        <end position="773"/>
    </location>
</feature>
<feature type="transmembrane region" description="Helical" evidence="11">
    <location>
        <begin position="779"/>
        <end position="798"/>
    </location>
</feature>
<feature type="transmembrane region" description="Helical" evidence="11">
    <location>
        <begin position="1469"/>
        <end position="1489"/>
    </location>
</feature>
<comment type="subcellular location">
    <subcellularLocation>
        <location evidence="1">Membrane</location>
        <topology evidence="1">Multi-pass membrane protein</topology>
    </subcellularLocation>
</comment>
<dbReference type="PANTHER" id="PTHR19241">
    <property type="entry name" value="ATP-BINDING CASSETTE TRANSPORTER"/>
    <property type="match status" value="1"/>
</dbReference>
<feature type="transmembrane region" description="Helical" evidence="11">
    <location>
        <begin position="717"/>
        <end position="739"/>
    </location>
</feature>
<feature type="transmembrane region" description="Helical" evidence="11">
    <location>
        <begin position="1440"/>
        <end position="1463"/>
    </location>
</feature>
<keyword evidence="3" id="KW-0813">Transport</keyword>
<keyword evidence="6" id="KW-0547">Nucleotide-binding</keyword>
<dbReference type="InterPro" id="IPR034003">
    <property type="entry name" value="ABCG_PDR_2"/>
</dbReference>
<name>A0AAW1QZ03_9CHLO</name>
<dbReference type="Pfam" id="PF00005">
    <property type="entry name" value="ABC_tran"/>
    <property type="match status" value="2"/>
</dbReference>
<comment type="similarity">
    <text evidence="2">Belongs to the ABC transporter superfamily. ABCG family. PDR (TC 3.A.1.205) subfamily.</text>
</comment>
<evidence type="ECO:0000256" key="6">
    <source>
        <dbReference type="ARBA" id="ARBA00022741"/>
    </source>
</evidence>
<dbReference type="GO" id="GO:0140359">
    <property type="term" value="F:ABC-type transporter activity"/>
    <property type="evidence" value="ECO:0007669"/>
    <property type="project" value="InterPro"/>
</dbReference>
<dbReference type="GO" id="GO:0071944">
    <property type="term" value="C:cell periphery"/>
    <property type="evidence" value="ECO:0007669"/>
    <property type="project" value="UniProtKB-ARBA"/>
</dbReference>
<dbReference type="SMART" id="SM00382">
    <property type="entry name" value="AAA"/>
    <property type="match status" value="2"/>
</dbReference>
<dbReference type="InterPro" id="IPR017871">
    <property type="entry name" value="ABC_transporter-like_CS"/>
</dbReference>
<dbReference type="Proteomes" id="UP001438707">
    <property type="component" value="Unassembled WGS sequence"/>
</dbReference>
<dbReference type="Gene3D" id="3.40.50.300">
    <property type="entry name" value="P-loop containing nucleotide triphosphate hydrolases"/>
    <property type="match status" value="2"/>
</dbReference>
<proteinExistence type="inferred from homology"/>
<dbReference type="GO" id="GO:0005524">
    <property type="term" value="F:ATP binding"/>
    <property type="evidence" value="ECO:0007669"/>
    <property type="project" value="UniProtKB-KW"/>
</dbReference>
<reference evidence="13 14" key="1">
    <citation type="journal article" date="2024" name="Nat. Commun.">
        <title>Phylogenomics reveals the evolutionary origins of lichenization in chlorophyte algae.</title>
        <authorList>
            <person name="Puginier C."/>
            <person name="Libourel C."/>
            <person name="Otte J."/>
            <person name="Skaloud P."/>
            <person name="Haon M."/>
            <person name="Grisel S."/>
            <person name="Petersen M."/>
            <person name="Berrin J.G."/>
            <person name="Delaux P.M."/>
            <person name="Dal Grande F."/>
            <person name="Keller J."/>
        </authorList>
    </citation>
    <scope>NUCLEOTIDE SEQUENCE [LARGE SCALE GENOMIC DNA]</scope>
    <source>
        <strain evidence="13 14">SAG 2145</strain>
    </source>
</reference>
<evidence type="ECO:0000256" key="1">
    <source>
        <dbReference type="ARBA" id="ARBA00004141"/>
    </source>
</evidence>
<feature type="transmembrane region" description="Helical" evidence="11">
    <location>
        <begin position="610"/>
        <end position="631"/>
    </location>
</feature>
<gene>
    <name evidence="13" type="ORF">WJX74_004476</name>
</gene>
<feature type="transmembrane region" description="Helical" evidence="11">
    <location>
        <begin position="837"/>
        <end position="863"/>
    </location>
</feature>
<dbReference type="InterPro" id="IPR027417">
    <property type="entry name" value="P-loop_NTPase"/>
</dbReference>
<dbReference type="GO" id="GO:0016020">
    <property type="term" value="C:membrane"/>
    <property type="evidence" value="ECO:0007669"/>
    <property type="project" value="UniProtKB-SubCell"/>
</dbReference>
<evidence type="ECO:0000259" key="12">
    <source>
        <dbReference type="PROSITE" id="PS50893"/>
    </source>
</evidence>
<evidence type="ECO:0000256" key="7">
    <source>
        <dbReference type="ARBA" id="ARBA00022840"/>
    </source>
</evidence>
<feature type="transmembrane region" description="Helical" evidence="11">
    <location>
        <begin position="1413"/>
        <end position="1433"/>
    </location>
</feature>
<dbReference type="InterPro" id="IPR013525">
    <property type="entry name" value="ABC2_TM"/>
</dbReference>
<dbReference type="Pfam" id="PF06422">
    <property type="entry name" value="PDR_CDR"/>
    <property type="match status" value="1"/>
</dbReference>
<dbReference type="Pfam" id="PF08370">
    <property type="entry name" value="PDR_assoc"/>
    <property type="match status" value="1"/>
</dbReference>
<dbReference type="GO" id="GO:0016887">
    <property type="term" value="F:ATP hydrolysis activity"/>
    <property type="evidence" value="ECO:0007669"/>
    <property type="project" value="InterPro"/>
</dbReference>
<evidence type="ECO:0000256" key="11">
    <source>
        <dbReference type="SAM" id="Phobius"/>
    </source>
</evidence>
<evidence type="ECO:0000256" key="4">
    <source>
        <dbReference type="ARBA" id="ARBA00022692"/>
    </source>
</evidence>
<keyword evidence="4 11" id="KW-0812">Transmembrane</keyword>
<feature type="domain" description="ABC transporter" evidence="12">
    <location>
        <begin position="189"/>
        <end position="527"/>
    </location>
</feature>
<dbReference type="Pfam" id="PF01061">
    <property type="entry name" value="ABC2_membrane"/>
    <property type="match status" value="2"/>
</dbReference>
<evidence type="ECO:0000256" key="3">
    <source>
        <dbReference type="ARBA" id="ARBA00022448"/>
    </source>
</evidence>
<dbReference type="SUPFAM" id="SSF52540">
    <property type="entry name" value="P-loop containing nucleoside triphosphate hydrolases"/>
    <property type="match status" value="2"/>
</dbReference>
<feature type="domain" description="ABC transporter" evidence="12">
    <location>
        <begin position="976"/>
        <end position="1221"/>
    </location>
</feature>
<organism evidence="13 14">
    <name type="scientific">Apatococcus lobatus</name>
    <dbReference type="NCBI Taxonomy" id="904363"/>
    <lineage>
        <taxon>Eukaryota</taxon>
        <taxon>Viridiplantae</taxon>
        <taxon>Chlorophyta</taxon>
        <taxon>core chlorophytes</taxon>
        <taxon>Trebouxiophyceae</taxon>
        <taxon>Chlorellales</taxon>
        <taxon>Chlorellaceae</taxon>
        <taxon>Apatococcus</taxon>
    </lineage>
</organism>
<dbReference type="PROSITE" id="PS50893">
    <property type="entry name" value="ABC_TRANSPORTER_2"/>
    <property type="match status" value="2"/>
</dbReference>
<protein>
    <recommendedName>
        <fullName evidence="12">ABC transporter domain-containing protein</fullName>
    </recommendedName>
</protein>
<keyword evidence="7" id="KW-0067">ATP-binding</keyword>
<evidence type="ECO:0000256" key="10">
    <source>
        <dbReference type="SAM" id="MobiDB-lite"/>
    </source>
</evidence>
<accession>A0AAW1QZ03</accession>
<feature type="transmembrane region" description="Helical" evidence="11">
    <location>
        <begin position="643"/>
        <end position="665"/>
    </location>
</feature>
<keyword evidence="14" id="KW-1185">Reference proteome</keyword>
<dbReference type="FunFam" id="3.40.50.300:FF:000059">
    <property type="entry name" value="ABC transporter G family member 40"/>
    <property type="match status" value="1"/>
</dbReference>
<evidence type="ECO:0000256" key="8">
    <source>
        <dbReference type="ARBA" id="ARBA00022989"/>
    </source>
</evidence>
<dbReference type="InterPro" id="IPR010929">
    <property type="entry name" value="PDR_CDR_ABC"/>
</dbReference>
<evidence type="ECO:0000256" key="5">
    <source>
        <dbReference type="ARBA" id="ARBA00022737"/>
    </source>
</evidence>
<feature type="region of interest" description="Disordered" evidence="10">
    <location>
        <begin position="327"/>
        <end position="382"/>
    </location>
</feature>
<sequence>METLPANVTAEAEVYGNQGRPNLVTPRPSIRIGGFEFGLPATFAAEGSGTAERDQIELEEACRIEEEATGPQATASSVITSPLAETNSPGPPELPQLNSVVAKLRPDIKQRAQHVHATLSFRQKLAEEAFQMGAGGTTGKSFLQTLVDKLAAAGLKPPTVTVEYQKLNVEADALVGSANIPSLTNVFAATLKSLVGLGGLDTAPLAVLKDVQGVLKPGRITLLLGPPGSGKSAFMQVLAGRMKATSFLRVSGDLRYNGVRPKDFNIARTAAYVHQFDSHIAGLTVHETLTFARACQVPNDSSGEFNAFTELRRNAGNLDKSSTALLGGISKGKGAPSDLSPLGPRPRQDKAAAGRPDAEDGSASGGIAAYAGPAEASGSTEDHHDVIDKLMQSMDGAGIVAEFIIRVLGLTNCADTPLGNEMIRGVSGGERKRVTLGEMLVGNKRVMMLDEISTGLDSATTYSIVRQMAEATHLMGLTPVISLLQPPPEVYELFDDVILLTDGQVCFHGPVKEAASFFRSLGFECPVRKDVANFLQEVTTPKGQLTYATPELRTAHGFPASDEEVSDLLHGPAPPMLLEALAHSNYALPRWDMIKLLTDRQWKLFRRDKALTNFRVMQVIVVGLIVGSLFGHLGHTPDRARSYFGVSFLCIMFLAMGSAIQMAIIMQTKGIFFKQRDARFYPASAYVLGQTFTQMPFALLEAALFSAIVYFWVGFEASASCFFLFYFIIVCAILMQSCLFRMLACICPNMVLANAGGSVLLLVLIVSSGFVLVRKSIPGWWIWAYYMSPFAYALRAVVINEMRSPNWQQPNNATVVGGPTVGEAALQSFEFQTETVWIWYGIAFLLGCIALLMAVSVLGLTWISPAHARPSVAVVNQSIAAKRASRDHDKMRQKIERRLSKKTEGDIEEARAEPGPVEMSALSRAPTGLQMSLKFEPITLVFKDLRYSVPLPAAHKPQAKTRAKQKASGLIQPTEMQALSASASPGAAAPMGRLELLKGITGYATPGNLQALMGGSGAGKTTLMDVIAGRKTQGKITGDILVNGYPKDQKSWSRVVGYVEQMDIHSAQATVHEALIFSARMRLDQAVSNQQVTEYVEDVLTIMELDTIRGLLVGIPGQDGLSVEQRKRLTIAVELVANPSIVFMDEPTSGLDARAAAIVMRCIKNVSRSGRSILVTIHQPSIEIFETFDSLVLLQRGGRLIYLGPLGVESCQLVDYLRAQPGVVPLKQGHNPATWMLEVTGGAVATSARAAPLDFAAAYQAGPPAESELYQQNQEMVRMLSEEGRRDHQPLTLSSQYATNYWIQSKWLMAKYLVAYWRSPSYNLTRICMTAVIALLYGTFFYKKAHVPAEGAKVGDVQNVLGVLYSSTIFQGNFNYMTVLPVVAYERAVFYRERSSSMYAAGPYSSATAIVEIPYLVSQMCVFMPISYFMIGFELSASKFFFYALVFLLSLTTFTLFGQLLVFVTPHVAVAQILGSSILLLWSMFNGFMIPYPQMPQGWKWLNRICPPTWVIYALSINQLGDKEQELTGFGTGSATPITIKAWLKSYFGYEYDFRWYCVLIIFAFVVAFRVLAVMAVRYISFQKR</sequence>
<feature type="transmembrane region" description="Helical" evidence="11">
    <location>
        <begin position="1554"/>
        <end position="1580"/>
    </location>
</feature>
<dbReference type="InterPro" id="IPR003593">
    <property type="entry name" value="AAA+_ATPase"/>
</dbReference>
<keyword evidence="9 11" id="KW-0472">Membrane</keyword>